<evidence type="ECO:0000313" key="2">
    <source>
        <dbReference type="Proteomes" id="UP000283210"/>
    </source>
</evidence>
<organism evidence="1 2">
    <name type="scientific">Oryzias javanicus</name>
    <name type="common">Javanese ricefish</name>
    <name type="synonym">Aplocheilus javanicus</name>
    <dbReference type="NCBI Taxonomy" id="123683"/>
    <lineage>
        <taxon>Eukaryota</taxon>
        <taxon>Metazoa</taxon>
        <taxon>Chordata</taxon>
        <taxon>Craniata</taxon>
        <taxon>Vertebrata</taxon>
        <taxon>Euteleostomi</taxon>
        <taxon>Actinopterygii</taxon>
        <taxon>Neopterygii</taxon>
        <taxon>Teleostei</taxon>
        <taxon>Neoteleostei</taxon>
        <taxon>Acanthomorphata</taxon>
        <taxon>Ovalentaria</taxon>
        <taxon>Atherinomorphae</taxon>
        <taxon>Beloniformes</taxon>
        <taxon>Adrianichthyidae</taxon>
        <taxon>Oryziinae</taxon>
        <taxon>Oryzias</taxon>
    </lineage>
</organism>
<proteinExistence type="predicted"/>
<protein>
    <submittedName>
        <fullName evidence="1">Uncharacterized protein</fullName>
    </submittedName>
</protein>
<keyword evidence="2" id="KW-1185">Reference proteome</keyword>
<name>A0A437CAN8_ORYJA</name>
<reference evidence="1 2" key="2">
    <citation type="submission" date="2019-01" db="EMBL/GenBank/DDBJ databases">
        <title>A chromosome length genome reference of the Java medaka (oryzias javanicus).</title>
        <authorList>
            <person name="Herpin A."/>
            <person name="Takehana Y."/>
            <person name="Naruse K."/>
            <person name="Ansai S."/>
            <person name="Kawaguchi M."/>
        </authorList>
    </citation>
    <scope>NUCLEOTIDE SEQUENCE [LARGE SCALE GENOMIC DNA]</scope>
    <source>
        <strain evidence="1">RS831</strain>
        <tissue evidence="1">Whole body</tissue>
    </source>
</reference>
<accession>A0A437CAN8</accession>
<gene>
    <name evidence="1" type="ORF">OJAV_G00188470</name>
</gene>
<sequence>MVDTRRVHRVSQLAGGSCGLLGAPSFTFSALTHPSDLRTAGSQFWAADLIADWTLERCLRSGEAVDVERC</sequence>
<dbReference type="EMBL" id="CM012455">
    <property type="protein sequence ID" value="RVE59443.1"/>
    <property type="molecule type" value="Genomic_DNA"/>
</dbReference>
<reference evidence="1 2" key="1">
    <citation type="submission" date="2018-11" db="EMBL/GenBank/DDBJ databases">
        <authorList>
            <person name="Lopez-Roques C."/>
            <person name="Donnadieu C."/>
            <person name="Bouchez O."/>
            <person name="Klopp C."/>
            <person name="Cabau C."/>
            <person name="Zahm M."/>
        </authorList>
    </citation>
    <scope>NUCLEOTIDE SEQUENCE [LARGE SCALE GENOMIC DNA]</scope>
    <source>
        <strain evidence="1">RS831</strain>
        <tissue evidence="1">Whole body</tissue>
    </source>
</reference>
<evidence type="ECO:0000313" key="1">
    <source>
        <dbReference type="EMBL" id="RVE59443.1"/>
    </source>
</evidence>
<dbReference type="Proteomes" id="UP000283210">
    <property type="component" value="Chromosome 19"/>
</dbReference>
<dbReference type="AlphaFoldDB" id="A0A437CAN8"/>